<feature type="compositionally biased region" description="Polar residues" evidence="6">
    <location>
        <begin position="548"/>
        <end position="570"/>
    </location>
</feature>
<feature type="region of interest" description="Disordered" evidence="6">
    <location>
        <begin position="351"/>
        <end position="570"/>
    </location>
</feature>
<feature type="region of interest" description="Disordered" evidence="6">
    <location>
        <begin position="15"/>
        <end position="48"/>
    </location>
</feature>
<keyword evidence="5" id="KW-0067">ATP-binding</keyword>
<dbReference type="InterPro" id="IPR011009">
    <property type="entry name" value="Kinase-like_dom_sf"/>
</dbReference>
<dbReference type="InterPro" id="IPR017441">
    <property type="entry name" value="Protein_kinase_ATP_BS"/>
</dbReference>
<proteinExistence type="predicted"/>
<keyword evidence="3" id="KW-0472">Membrane</keyword>
<evidence type="ECO:0000256" key="5">
    <source>
        <dbReference type="PROSITE-ProRule" id="PRU10141"/>
    </source>
</evidence>
<feature type="compositionally biased region" description="Basic and acidic residues" evidence="6">
    <location>
        <begin position="23"/>
        <end position="44"/>
    </location>
</feature>
<dbReference type="PANTHER" id="PTHR47985">
    <property type="entry name" value="OS07G0668900 PROTEIN"/>
    <property type="match status" value="1"/>
</dbReference>
<organism evidence="8 9">
    <name type="scientific">Stylosanthes scabra</name>
    <dbReference type="NCBI Taxonomy" id="79078"/>
    <lineage>
        <taxon>Eukaryota</taxon>
        <taxon>Viridiplantae</taxon>
        <taxon>Streptophyta</taxon>
        <taxon>Embryophyta</taxon>
        <taxon>Tracheophyta</taxon>
        <taxon>Spermatophyta</taxon>
        <taxon>Magnoliopsida</taxon>
        <taxon>eudicotyledons</taxon>
        <taxon>Gunneridae</taxon>
        <taxon>Pentapetalae</taxon>
        <taxon>rosids</taxon>
        <taxon>fabids</taxon>
        <taxon>Fabales</taxon>
        <taxon>Fabaceae</taxon>
        <taxon>Papilionoideae</taxon>
        <taxon>50 kb inversion clade</taxon>
        <taxon>dalbergioids sensu lato</taxon>
        <taxon>Dalbergieae</taxon>
        <taxon>Pterocarpus clade</taxon>
        <taxon>Stylosanthes</taxon>
    </lineage>
</organism>
<evidence type="ECO:0000256" key="4">
    <source>
        <dbReference type="ARBA" id="ARBA00023288"/>
    </source>
</evidence>
<dbReference type="GO" id="GO:0016874">
    <property type="term" value="F:ligase activity"/>
    <property type="evidence" value="ECO:0007669"/>
    <property type="project" value="UniProtKB-KW"/>
</dbReference>
<feature type="compositionally biased region" description="Basic and acidic residues" evidence="6">
    <location>
        <begin position="367"/>
        <end position="395"/>
    </location>
</feature>
<feature type="compositionally biased region" description="Pro residues" evidence="6">
    <location>
        <begin position="351"/>
        <end position="362"/>
    </location>
</feature>
<dbReference type="PROSITE" id="PS50011">
    <property type="entry name" value="PROTEIN_KINASE_DOM"/>
    <property type="match status" value="1"/>
</dbReference>
<comment type="caution">
    <text evidence="8">The sequence shown here is derived from an EMBL/GenBank/DDBJ whole genome shotgun (WGS) entry which is preliminary data.</text>
</comment>
<keyword evidence="8" id="KW-0808">Transferase</keyword>
<feature type="compositionally biased region" description="Low complexity" evidence="6">
    <location>
        <begin position="405"/>
        <end position="425"/>
    </location>
</feature>
<keyword evidence="9" id="KW-1185">Reference proteome</keyword>
<dbReference type="Proteomes" id="UP001341840">
    <property type="component" value="Unassembled WGS sequence"/>
</dbReference>
<dbReference type="EMBL" id="JASCZI010152952">
    <property type="protein sequence ID" value="MED6176875.1"/>
    <property type="molecule type" value="Genomic_DNA"/>
</dbReference>
<comment type="subcellular location">
    <subcellularLocation>
        <location evidence="1">Cell membrane</location>
        <topology evidence="1">Lipid-anchor</topology>
    </subcellularLocation>
</comment>
<dbReference type="CDD" id="cd14066">
    <property type="entry name" value="STKc_IRAK"/>
    <property type="match status" value="1"/>
</dbReference>
<dbReference type="GO" id="GO:0004674">
    <property type="term" value="F:protein serine/threonine kinase activity"/>
    <property type="evidence" value="ECO:0007669"/>
    <property type="project" value="UniProtKB-EC"/>
</dbReference>
<evidence type="ECO:0000259" key="7">
    <source>
        <dbReference type="PROSITE" id="PS50011"/>
    </source>
</evidence>
<dbReference type="InterPro" id="IPR000719">
    <property type="entry name" value="Prot_kinase_dom"/>
</dbReference>
<keyword evidence="5" id="KW-0547">Nucleotide-binding</keyword>
<dbReference type="SUPFAM" id="SSF56112">
    <property type="entry name" value="Protein kinase-like (PK-like)"/>
    <property type="match status" value="1"/>
</dbReference>
<evidence type="ECO:0000256" key="1">
    <source>
        <dbReference type="ARBA" id="ARBA00004193"/>
    </source>
</evidence>
<evidence type="ECO:0000256" key="2">
    <source>
        <dbReference type="ARBA" id="ARBA00022527"/>
    </source>
</evidence>
<keyword evidence="2" id="KW-0418">Kinase</keyword>
<evidence type="ECO:0000256" key="6">
    <source>
        <dbReference type="SAM" id="MobiDB-lite"/>
    </source>
</evidence>
<keyword evidence="4" id="KW-0449">Lipoprotein</keyword>
<feature type="compositionally biased region" description="Basic and acidic residues" evidence="6">
    <location>
        <begin position="476"/>
        <end position="486"/>
    </location>
</feature>
<feature type="binding site" evidence="5">
    <location>
        <position position="99"/>
    </location>
    <ligand>
        <name>ATP</name>
        <dbReference type="ChEBI" id="CHEBI:30616"/>
    </ligand>
</feature>
<dbReference type="PANTHER" id="PTHR47985:SF32">
    <property type="entry name" value="RECEPTOR-LIKE KINASE LIP2"/>
    <property type="match status" value="1"/>
</dbReference>
<reference evidence="8 9" key="1">
    <citation type="journal article" date="2023" name="Plants (Basel)">
        <title>Bridging the Gap: Combining Genomics and Transcriptomics Approaches to Understand Stylosanthes scabra, an Orphan Legume from the Brazilian Caatinga.</title>
        <authorList>
            <person name="Ferreira-Neto J.R.C."/>
            <person name="da Silva M.D."/>
            <person name="Binneck E."/>
            <person name="de Melo N.F."/>
            <person name="da Silva R.H."/>
            <person name="de Melo A.L.T.M."/>
            <person name="Pandolfi V."/>
            <person name="Bustamante F.O."/>
            <person name="Brasileiro-Vidal A.C."/>
            <person name="Benko-Iseppon A.M."/>
        </authorList>
    </citation>
    <scope>NUCLEOTIDE SEQUENCE [LARGE SCALE GENOMIC DNA]</scope>
    <source>
        <tissue evidence="8">Leaves</tissue>
    </source>
</reference>
<evidence type="ECO:0000313" key="8">
    <source>
        <dbReference type="EMBL" id="MED6176875.1"/>
    </source>
</evidence>
<evidence type="ECO:0000256" key="3">
    <source>
        <dbReference type="ARBA" id="ARBA00023136"/>
    </source>
</evidence>
<dbReference type="Gene3D" id="3.30.200.20">
    <property type="entry name" value="Phosphorylase Kinase, domain 1"/>
    <property type="match status" value="1"/>
</dbReference>
<dbReference type="PROSITE" id="PS00107">
    <property type="entry name" value="PROTEIN_KINASE_ATP"/>
    <property type="match status" value="1"/>
</dbReference>
<keyword evidence="2" id="KW-0723">Serine/threonine-protein kinase</keyword>
<dbReference type="Gene3D" id="1.10.510.10">
    <property type="entry name" value="Transferase(Phosphotransferase) domain 1"/>
    <property type="match status" value="1"/>
</dbReference>
<feature type="domain" description="Protein kinase" evidence="7">
    <location>
        <begin position="70"/>
        <end position="346"/>
    </location>
</feature>
<keyword evidence="8" id="KW-0436">Ligase</keyword>
<evidence type="ECO:0000313" key="9">
    <source>
        <dbReference type="Proteomes" id="UP001341840"/>
    </source>
</evidence>
<dbReference type="EC" id="2.7.11.1" evidence="8"/>
<gene>
    <name evidence="8" type="primary">LIP2_3</name>
    <name evidence="8" type="ORF">PIB30_092562</name>
</gene>
<dbReference type="Pfam" id="PF00069">
    <property type="entry name" value="Pkinase"/>
    <property type="match status" value="1"/>
</dbReference>
<name>A0ABU6VVU1_9FABA</name>
<protein>
    <submittedName>
        <fullName evidence="8">Lipoyl ligase</fullName>
        <ecNumber evidence="8">2.7.11.1</ecNumber>
    </submittedName>
</protein>
<feature type="compositionally biased region" description="Basic and acidic residues" evidence="6">
    <location>
        <begin position="511"/>
        <end position="520"/>
    </location>
</feature>
<feature type="compositionally biased region" description="Low complexity" evidence="6">
    <location>
        <begin position="525"/>
        <end position="535"/>
    </location>
</feature>
<accession>A0ABU6VVU1</accession>
<sequence length="570" mass="62964">MVDCCFPCFSSQKSKRINSKSAESSKHDNFVAKPPDMKNKRPEDAAPIDPANIKATHYTFRELATATKNFRQECLLGEGGFGRVYKGVIPATGQAVAVKQLDRNGMNGNKEFLNEVYTLSQLNHENIVNLVGYCADGDQRLLVYEFVQGTALDNRLLENKGDQTPLDWYTRMKVAATAAKGLEYLHDNANPPIIFKDLKPSDILLDGDNNAKLFGFGLGQHGNDKMNLAPTRVMGTYGYSAPEYVRTGQLTLKSDVYSFGVVLLELITGRQAVDTTRPNDEQNLVSWAQPIFKNPKRFSDMADPNLNKNFPEKDLNQAVAIASMCLQEEAEARPLMSDVVTALSFLSIVPPPGAVQPMPIPKAPSMDSKKDSKGKQDHRDSESGSESDRRSERSYSRASSRRTMSRTCSSDSDGSYSSSSYLSDSSHSDREVSIKRTSRKHSSRDAGKKHSSRKHSTKDIIRKQKSTKKSVAVEEGGNKKSSELKKKSTKKSSKKGSGNNKSNKKSPLKMWSDKSSKKSDDDESISISRSSSSVISEDEIIEHMESRVSGNISFGLISSESTNSNRSDEE</sequence>